<dbReference type="PANTHER" id="PTHR19964:SF92">
    <property type="entry name" value="PATJ HOMOLOG"/>
    <property type="match status" value="1"/>
</dbReference>
<dbReference type="InterPro" id="IPR051342">
    <property type="entry name" value="PDZ_scaffold"/>
</dbReference>
<protein>
    <recommendedName>
        <fullName evidence="3">PDZ domain-containing protein</fullName>
    </recommendedName>
</protein>
<dbReference type="SUPFAM" id="SSF50156">
    <property type="entry name" value="PDZ domain-like"/>
    <property type="match status" value="1"/>
</dbReference>
<sequence>SGNRIHIGDQILALNQYLLHSVSSTGRSHQPDPVHSIAFTQYSDISNGCVKINSCNAKDYQLERRQSNDDNAKKKRRKQSKSSSSLNCSKFTSNKTRNKRLIEIFGSDKVYGDKSKNYISSIIIVTLLRQSPQMVLTSDWTEVEIIHLPNIPDVGLGFGIVGGTSSGVVVKTILPGSVADKVCS</sequence>
<dbReference type="PANTHER" id="PTHR19964">
    <property type="entry name" value="MULTIPLE PDZ DOMAIN PROTEIN"/>
    <property type="match status" value="1"/>
</dbReference>
<organism evidence="2">
    <name type="scientific">Wuchereria bancrofti</name>
    <dbReference type="NCBI Taxonomy" id="6293"/>
    <lineage>
        <taxon>Eukaryota</taxon>
        <taxon>Metazoa</taxon>
        <taxon>Ecdysozoa</taxon>
        <taxon>Nematoda</taxon>
        <taxon>Chromadorea</taxon>
        <taxon>Rhabditida</taxon>
        <taxon>Spirurina</taxon>
        <taxon>Spiruromorpha</taxon>
        <taxon>Filarioidea</taxon>
        <taxon>Onchocercidae</taxon>
        <taxon>Wuchereria</taxon>
    </lineage>
</organism>
<dbReference type="InterPro" id="IPR036034">
    <property type="entry name" value="PDZ_sf"/>
</dbReference>
<dbReference type="AlphaFoldDB" id="A0A1I8EDC2"/>
<dbReference type="WBParaSite" id="maker-PairedContig_1543-snap-gene-0.1-mRNA-1">
    <property type="protein sequence ID" value="maker-PairedContig_1543-snap-gene-0.1-mRNA-1"/>
    <property type="gene ID" value="maker-PairedContig_1543-snap-gene-0.1"/>
</dbReference>
<proteinExistence type="predicted"/>
<evidence type="ECO:0008006" key="3">
    <source>
        <dbReference type="Google" id="ProtNLM"/>
    </source>
</evidence>
<reference evidence="2" key="1">
    <citation type="submission" date="2016-11" db="UniProtKB">
        <authorList>
            <consortium name="WormBaseParasite"/>
        </authorList>
    </citation>
    <scope>IDENTIFICATION</scope>
    <source>
        <strain evidence="2">pt0022</strain>
    </source>
</reference>
<evidence type="ECO:0000313" key="2">
    <source>
        <dbReference type="WBParaSite" id="maker-PairedContig_1543-snap-gene-0.1-mRNA-1"/>
    </source>
</evidence>
<dbReference type="STRING" id="6293.A0A1I8EDC2"/>
<dbReference type="Gene3D" id="2.30.42.10">
    <property type="match status" value="1"/>
</dbReference>
<name>A0A1I8EDC2_WUCBA</name>
<accession>A0A1I8EDC2</accession>
<evidence type="ECO:0000256" key="1">
    <source>
        <dbReference type="SAM" id="MobiDB-lite"/>
    </source>
</evidence>
<feature type="region of interest" description="Disordered" evidence="1">
    <location>
        <begin position="63"/>
        <end position="91"/>
    </location>
</feature>
<feature type="compositionally biased region" description="Basic and acidic residues" evidence="1">
    <location>
        <begin position="63"/>
        <end position="72"/>
    </location>
</feature>